<dbReference type="GO" id="GO:0005737">
    <property type="term" value="C:cytoplasm"/>
    <property type="evidence" value="ECO:0007669"/>
    <property type="project" value="InterPro"/>
</dbReference>
<keyword evidence="5" id="KW-0369">Histidine metabolism</keyword>
<dbReference type="AlphaFoldDB" id="A0A6J7DIP3"/>
<evidence type="ECO:0000259" key="8">
    <source>
        <dbReference type="Pfam" id="PF01979"/>
    </source>
</evidence>
<dbReference type="PANTHER" id="PTHR42752">
    <property type="entry name" value="IMIDAZOLONEPROPIONASE"/>
    <property type="match status" value="1"/>
</dbReference>
<evidence type="ECO:0000256" key="7">
    <source>
        <dbReference type="ARBA" id="ARBA00023004"/>
    </source>
</evidence>
<evidence type="ECO:0000256" key="2">
    <source>
        <dbReference type="ARBA" id="ARBA00012864"/>
    </source>
</evidence>
<gene>
    <name evidence="9" type="ORF">UFOPK3376_00691</name>
</gene>
<evidence type="ECO:0000256" key="4">
    <source>
        <dbReference type="ARBA" id="ARBA00022801"/>
    </source>
</evidence>
<dbReference type="GO" id="GO:0046872">
    <property type="term" value="F:metal ion binding"/>
    <property type="evidence" value="ECO:0007669"/>
    <property type="project" value="UniProtKB-KW"/>
</dbReference>
<protein>
    <recommendedName>
        <fullName evidence="2">imidazolonepropionase</fullName>
        <ecNumber evidence="2">3.5.2.7</ecNumber>
    </recommendedName>
</protein>
<organism evidence="9">
    <name type="scientific">freshwater metagenome</name>
    <dbReference type="NCBI Taxonomy" id="449393"/>
    <lineage>
        <taxon>unclassified sequences</taxon>
        <taxon>metagenomes</taxon>
        <taxon>ecological metagenomes</taxon>
    </lineage>
</organism>
<dbReference type="EMBL" id="CAFBLP010000012">
    <property type="protein sequence ID" value="CAB4868735.1"/>
    <property type="molecule type" value="Genomic_DNA"/>
</dbReference>
<evidence type="ECO:0000256" key="5">
    <source>
        <dbReference type="ARBA" id="ARBA00022808"/>
    </source>
</evidence>
<feature type="domain" description="Amidohydrolase-related" evidence="8">
    <location>
        <begin position="73"/>
        <end position="414"/>
    </location>
</feature>
<dbReference type="Gene3D" id="2.30.40.10">
    <property type="entry name" value="Urease, subunit C, domain 1"/>
    <property type="match status" value="1"/>
</dbReference>
<sequence length="422" mass="44652">MAGDLNIINASSVVVVADSGRARAGRTQGQIDIVHDAAVIIRDGIIRAVGPTAELLREWGDHDVVALDASGKTVMPGLIDCHSHPLFGGERHDEYAERLAGASLAEVAARGGGIWSSVVATRAAADDELLDRLHNTLMRMVRGGVTCAEVKSGYGLTVDTELHQLELLQRARATSPIELVITFLGAHVVPRDIAGDDPGEAYTNLVAGEMTDRVVAQGIADFQDVTVEDGLFTPQQATRIIARSHALGLRTRVHADAWKPSLGWRTACAAGAVSAEHLTYTDDSEIDAVGATDTIAVVLPVAELIYMTDRRANARRLIDTGVPLAVSTDYCSSIHATSLLSTMTMAAPWFRITPAEAIVAATLNAAYSLGVQSRRGSLDVGKRGDAVVVDCAHPNELFLGLADEMLSAVIVEGHAMPIPHAS</sequence>
<comment type="pathway">
    <text evidence="1">Amino-acid degradation.</text>
</comment>
<dbReference type="SUPFAM" id="SSF51338">
    <property type="entry name" value="Composite domain of metallo-dependent hydrolases"/>
    <property type="match status" value="1"/>
</dbReference>
<dbReference type="GO" id="GO:0019556">
    <property type="term" value="P:L-histidine catabolic process to glutamate and formamide"/>
    <property type="evidence" value="ECO:0007669"/>
    <property type="project" value="InterPro"/>
</dbReference>
<dbReference type="Gene3D" id="3.20.20.140">
    <property type="entry name" value="Metal-dependent hydrolases"/>
    <property type="match status" value="1"/>
</dbReference>
<dbReference type="InterPro" id="IPR006680">
    <property type="entry name" value="Amidohydro-rel"/>
</dbReference>
<dbReference type="PANTHER" id="PTHR42752:SF1">
    <property type="entry name" value="IMIDAZOLONEPROPIONASE-RELATED"/>
    <property type="match status" value="1"/>
</dbReference>
<dbReference type="InterPro" id="IPR005920">
    <property type="entry name" value="HutI"/>
</dbReference>
<reference evidence="9" key="1">
    <citation type="submission" date="2020-05" db="EMBL/GenBank/DDBJ databases">
        <authorList>
            <person name="Chiriac C."/>
            <person name="Salcher M."/>
            <person name="Ghai R."/>
            <person name="Kavagutti S V."/>
        </authorList>
    </citation>
    <scope>NUCLEOTIDE SEQUENCE</scope>
</reference>
<keyword evidence="4" id="KW-0378">Hydrolase</keyword>
<proteinExistence type="predicted"/>
<evidence type="ECO:0000256" key="1">
    <source>
        <dbReference type="ARBA" id="ARBA00005023"/>
    </source>
</evidence>
<dbReference type="EC" id="3.5.2.7" evidence="2"/>
<dbReference type="InterPro" id="IPR032466">
    <property type="entry name" value="Metal_Hydrolase"/>
</dbReference>
<keyword evidence="6" id="KW-0862">Zinc</keyword>
<evidence type="ECO:0000256" key="6">
    <source>
        <dbReference type="ARBA" id="ARBA00022833"/>
    </source>
</evidence>
<keyword evidence="7" id="KW-0408">Iron</keyword>
<keyword evidence="3" id="KW-0479">Metal-binding</keyword>
<dbReference type="GO" id="GO:0050480">
    <property type="term" value="F:imidazolonepropionase activity"/>
    <property type="evidence" value="ECO:0007669"/>
    <property type="project" value="UniProtKB-EC"/>
</dbReference>
<dbReference type="Pfam" id="PF01979">
    <property type="entry name" value="Amidohydro_1"/>
    <property type="match status" value="1"/>
</dbReference>
<dbReference type="SUPFAM" id="SSF51556">
    <property type="entry name" value="Metallo-dependent hydrolases"/>
    <property type="match status" value="1"/>
</dbReference>
<evidence type="ECO:0000313" key="9">
    <source>
        <dbReference type="EMBL" id="CAB4868735.1"/>
    </source>
</evidence>
<evidence type="ECO:0000256" key="3">
    <source>
        <dbReference type="ARBA" id="ARBA00022723"/>
    </source>
</evidence>
<accession>A0A6J7DIP3</accession>
<name>A0A6J7DIP3_9ZZZZ</name>
<dbReference type="InterPro" id="IPR011059">
    <property type="entry name" value="Metal-dep_hydrolase_composite"/>
</dbReference>
<dbReference type="NCBIfam" id="TIGR01224">
    <property type="entry name" value="hutI"/>
    <property type="match status" value="1"/>
</dbReference>